<dbReference type="AlphaFoldDB" id="A0A830F9J6"/>
<evidence type="ECO:0000313" key="2">
    <source>
        <dbReference type="Proteomes" id="UP000607197"/>
    </source>
</evidence>
<dbReference type="EMBL" id="BMPG01000004">
    <property type="protein sequence ID" value="GGL67910.1"/>
    <property type="molecule type" value="Genomic_DNA"/>
</dbReference>
<name>A0A830F9J6_9EURY</name>
<keyword evidence="2" id="KW-1185">Reference proteome</keyword>
<proteinExistence type="predicted"/>
<gene>
    <name evidence="1" type="ORF">GCM10009039_27320</name>
</gene>
<organism evidence="1 2">
    <name type="scientific">Halocalculus aciditolerans</name>
    <dbReference type="NCBI Taxonomy" id="1383812"/>
    <lineage>
        <taxon>Archaea</taxon>
        <taxon>Methanobacteriati</taxon>
        <taxon>Methanobacteriota</taxon>
        <taxon>Stenosarchaea group</taxon>
        <taxon>Halobacteria</taxon>
        <taxon>Halobacteriales</taxon>
        <taxon>Halobacteriaceae</taxon>
        <taxon>Halocalculus</taxon>
    </lineage>
</organism>
<reference evidence="1" key="1">
    <citation type="journal article" date="2014" name="Int. J. Syst. Evol. Microbiol.">
        <title>Complete genome sequence of Corynebacterium casei LMG S-19264T (=DSM 44701T), isolated from a smear-ripened cheese.</title>
        <authorList>
            <consortium name="US DOE Joint Genome Institute (JGI-PGF)"/>
            <person name="Walter F."/>
            <person name="Albersmeier A."/>
            <person name="Kalinowski J."/>
            <person name="Ruckert C."/>
        </authorList>
    </citation>
    <scope>NUCLEOTIDE SEQUENCE</scope>
    <source>
        <strain evidence="1">JCM 19596</strain>
    </source>
</reference>
<dbReference type="Pfam" id="PF19093">
    <property type="entry name" value="DUF5781"/>
    <property type="match status" value="1"/>
</dbReference>
<sequence length="253" mass="28317">MDVRVQGAVPPGPFLGARDLFEATHDLEKPVRVRVRDDPDERTWAGHYDDHHVLNISRQAATSIMARELALHEYAHMHRHEEAHPSHTFDLREAVYLGLAGKSVERRVLHQCRQLANHAKDIYADDITLTVGPTDKLVTFLESELAASVADNPRERRQGHRLTAGADPTMTAVNAAFAVALLERHDLLDDDHRIYALAHAASEDAPSVDVDWFRTRFKTLATDVDESAYRRVLVDLVQAFVDAQDATARPAAD</sequence>
<comment type="caution">
    <text evidence="1">The sequence shown here is derived from an EMBL/GenBank/DDBJ whole genome shotgun (WGS) entry which is preliminary data.</text>
</comment>
<dbReference type="RefSeq" id="WP_188979891.1">
    <property type="nucleotide sequence ID" value="NZ_BMPG01000004.1"/>
</dbReference>
<accession>A0A830F9J6</accession>
<reference evidence="1" key="2">
    <citation type="submission" date="2020-09" db="EMBL/GenBank/DDBJ databases">
        <authorList>
            <person name="Sun Q."/>
            <person name="Ohkuma M."/>
        </authorList>
    </citation>
    <scope>NUCLEOTIDE SEQUENCE</scope>
    <source>
        <strain evidence="1">JCM 19596</strain>
    </source>
</reference>
<dbReference type="OrthoDB" id="201232at2157"/>
<protein>
    <submittedName>
        <fullName evidence="1">Uncharacterized protein</fullName>
    </submittedName>
</protein>
<dbReference type="Proteomes" id="UP000607197">
    <property type="component" value="Unassembled WGS sequence"/>
</dbReference>
<evidence type="ECO:0000313" key="1">
    <source>
        <dbReference type="EMBL" id="GGL67910.1"/>
    </source>
</evidence>
<dbReference type="InterPro" id="IPR043940">
    <property type="entry name" value="DUF5781"/>
</dbReference>